<dbReference type="EMBL" id="CP013099">
    <property type="protein sequence ID" value="ALP54655.1"/>
    <property type="molecule type" value="Genomic_DNA"/>
</dbReference>
<protein>
    <submittedName>
        <fullName evidence="8">Cytochrome c class I</fullName>
    </submittedName>
</protein>
<dbReference type="PANTHER" id="PTHR35008">
    <property type="entry name" value="BLL4482 PROTEIN-RELATED"/>
    <property type="match status" value="1"/>
</dbReference>
<keyword evidence="1" id="KW-0813">Transport</keyword>
<dbReference type="InterPro" id="IPR036909">
    <property type="entry name" value="Cyt_c-like_dom_sf"/>
</dbReference>
<dbReference type="AlphaFoldDB" id="A0A0S2THN6"/>
<dbReference type="PANTHER" id="PTHR35008:SF4">
    <property type="entry name" value="BLL4482 PROTEIN"/>
    <property type="match status" value="1"/>
</dbReference>
<organism evidence="8 9">
    <name type="scientific">Candidatus Tenderia electrophaga</name>
    <dbReference type="NCBI Taxonomy" id="1748243"/>
    <lineage>
        <taxon>Bacteria</taxon>
        <taxon>Pseudomonadati</taxon>
        <taxon>Pseudomonadota</taxon>
        <taxon>Gammaproteobacteria</taxon>
        <taxon>Candidatus Tenderiales</taxon>
        <taxon>Candidatus Tenderiaceae</taxon>
        <taxon>Candidatus Tenderia</taxon>
    </lineage>
</organism>
<dbReference type="Proteomes" id="UP000055136">
    <property type="component" value="Chromosome"/>
</dbReference>
<evidence type="ECO:0000256" key="1">
    <source>
        <dbReference type="ARBA" id="ARBA00022448"/>
    </source>
</evidence>
<evidence type="ECO:0000259" key="7">
    <source>
        <dbReference type="PROSITE" id="PS51007"/>
    </source>
</evidence>
<dbReference type="PRINTS" id="PR00605">
    <property type="entry name" value="CYTCHROMECIC"/>
</dbReference>
<evidence type="ECO:0000256" key="6">
    <source>
        <dbReference type="PROSITE-ProRule" id="PRU00433"/>
    </source>
</evidence>
<dbReference type="PROSITE" id="PS51007">
    <property type="entry name" value="CYTC"/>
    <property type="match status" value="2"/>
</dbReference>
<reference evidence="8" key="1">
    <citation type="submission" date="2015-10" db="EMBL/GenBank/DDBJ databases">
        <title>Description of Candidatus Tenderia electrophaga gen. nov, sp. nov., an Uncultivated Electroautotroph from a Biocathode Enrichment.</title>
        <authorList>
            <person name="Eddie B.J."/>
            <person name="Malanoski A.P."/>
            <person name="Wang Z."/>
            <person name="Hall R.J."/>
            <person name="Oh S.D."/>
            <person name="Heiner C."/>
            <person name="Lin B."/>
            <person name="Strycharz-Glaven S.M."/>
        </authorList>
    </citation>
    <scope>NUCLEOTIDE SEQUENCE [LARGE SCALE GENOMIC DNA]</scope>
    <source>
        <strain evidence="8">NRL1</strain>
    </source>
</reference>
<dbReference type="GO" id="GO:0020037">
    <property type="term" value="F:heme binding"/>
    <property type="evidence" value="ECO:0007669"/>
    <property type="project" value="InterPro"/>
</dbReference>
<feature type="domain" description="Cytochrome c" evidence="7">
    <location>
        <begin position="23"/>
        <end position="110"/>
    </location>
</feature>
<sequence length="321" mass="35827">MDAQRAEAIRSTVEIAAGSDARTDFEKGRDLYNFYCYFCHGYAGDAKTLAATYLSPPPRDFTATPIEELTRARMIKSVSDGRPGTGMAGFKQTLNTVQVERVVDFIRQAFMGDDKPNTRYHTAGNGWPDHARYAIAFPFATGEIPLDTPVAELTSRQRQGRELFMDSCITCHDRARVEDEGTAWEPRAVSYPRSGYSHRRPDAVSAATPYSQHDLPPQVDDLSPRQRLGESLYQDNCAFCHAADGSGRNWIGAFLEPQPRNLTDKAQMQGMTTERLQAVIRDGLPNTTMPAWRHVLNRAQIEAVADYVMHVFVESAAEDAQ</sequence>
<dbReference type="Pfam" id="PF13442">
    <property type="entry name" value="Cytochrome_CBB3"/>
    <property type="match status" value="2"/>
</dbReference>
<evidence type="ECO:0000256" key="3">
    <source>
        <dbReference type="ARBA" id="ARBA00022723"/>
    </source>
</evidence>
<keyword evidence="5 6" id="KW-0408">Iron</keyword>
<feature type="domain" description="Cytochrome c" evidence="7">
    <location>
        <begin position="224"/>
        <end position="312"/>
    </location>
</feature>
<dbReference type="GO" id="GO:0005506">
    <property type="term" value="F:iron ion binding"/>
    <property type="evidence" value="ECO:0007669"/>
    <property type="project" value="InterPro"/>
</dbReference>
<proteinExistence type="predicted"/>
<evidence type="ECO:0000313" key="9">
    <source>
        <dbReference type="Proteomes" id="UP000055136"/>
    </source>
</evidence>
<name>A0A0S2THN6_9GAMM</name>
<evidence type="ECO:0000256" key="2">
    <source>
        <dbReference type="ARBA" id="ARBA00022617"/>
    </source>
</evidence>
<dbReference type="InterPro" id="IPR008168">
    <property type="entry name" value="Cyt_C_IC"/>
</dbReference>
<dbReference type="InterPro" id="IPR051459">
    <property type="entry name" value="Cytochrome_c-type_DH"/>
</dbReference>
<evidence type="ECO:0000256" key="4">
    <source>
        <dbReference type="ARBA" id="ARBA00022982"/>
    </source>
</evidence>
<evidence type="ECO:0000256" key="5">
    <source>
        <dbReference type="ARBA" id="ARBA00023004"/>
    </source>
</evidence>
<keyword evidence="2 6" id="KW-0349">Heme</keyword>
<dbReference type="SUPFAM" id="SSF46626">
    <property type="entry name" value="Cytochrome c"/>
    <property type="match status" value="2"/>
</dbReference>
<gene>
    <name evidence="8" type="ORF">Tel_16680</name>
</gene>
<accession>A0A0S2THN6</accession>
<keyword evidence="4" id="KW-0249">Electron transport</keyword>
<keyword evidence="3 6" id="KW-0479">Metal-binding</keyword>
<dbReference type="Gene3D" id="1.10.760.10">
    <property type="entry name" value="Cytochrome c-like domain"/>
    <property type="match status" value="2"/>
</dbReference>
<keyword evidence="9" id="KW-1185">Reference proteome</keyword>
<dbReference type="KEGG" id="tee:Tel_16680"/>
<dbReference type="GO" id="GO:0009055">
    <property type="term" value="F:electron transfer activity"/>
    <property type="evidence" value="ECO:0007669"/>
    <property type="project" value="InterPro"/>
</dbReference>
<dbReference type="STRING" id="1748243.Tel_16680"/>
<evidence type="ECO:0000313" key="8">
    <source>
        <dbReference type="EMBL" id="ALP54655.1"/>
    </source>
</evidence>
<dbReference type="InterPro" id="IPR009056">
    <property type="entry name" value="Cyt_c-like_dom"/>
</dbReference>